<comment type="similarity">
    <text evidence="2">Belongs to the amino acid-polyamine-organocation (APC) superfamily. Basic amino acid/polyamine antiporter (APA) (TC 2.A.3.2) family.</text>
</comment>
<evidence type="ECO:0000256" key="6">
    <source>
        <dbReference type="ARBA" id="ARBA00022970"/>
    </source>
</evidence>
<dbReference type="RefSeq" id="WP_088860222.1">
    <property type="nucleotide sequence ID" value="NZ_CP022115.1"/>
</dbReference>
<keyword evidence="4" id="KW-1003">Cell membrane</keyword>
<feature type="transmembrane region" description="Helical" evidence="9">
    <location>
        <begin position="93"/>
        <end position="114"/>
    </location>
</feature>
<feature type="transmembrane region" description="Helical" evidence="9">
    <location>
        <begin position="234"/>
        <end position="258"/>
    </location>
</feature>
<evidence type="ECO:0000256" key="4">
    <source>
        <dbReference type="ARBA" id="ARBA00022475"/>
    </source>
</evidence>
<keyword evidence="7 9" id="KW-1133">Transmembrane helix</keyword>
<dbReference type="Proteomes" id="UP000197424">
    <property type="component" value="Chromosome"/>
</dbReference>
<evidence type="ECO:0000256" key="1">
    <source>
        <dbReference type="ARBA" id="ARBA00004651"/>
    </source>
</evidence>
<evidence type="ECO:0000256" key="8">
    <source>
        <dbReference type="ARBA" id="ARBA00023136"/>
    </source>
</evidence>
<dbReference type="GO" id="GO:0022857">
    <property type="term" value="F:transmembrane transporter activity"/>
    <property type="evidence" value="ECO:0007669"/>
    <property type="project" value="InterPro"/>
</dbReference>
<gene>
    <name evidence="10" type="ORF">LHGZ1_0820</name>
</gene>
<dbReference type="PANTHER" id="PTHR42770">
    <property type="entry name" value="AMINO ACID TRANSPORTER-RELATED"/>
    <property type="match status" value="1"/>
</dbReference>
<dbReference type="InterPro" id="IPR004754">
    <property type="entry name" value="Amino_acid_antiprt"/>
</dbReference>
<feature type="transmembrane region" description="Helical" evidence="9">
    <location>
        <begin position="12"/>
        <end position="31"/>
    </location>
</feature>
<feature type="transmembrane region" description="Helical" evidence="9">
    <location>
        <begin position="336"/>
        <end position="354"/>
    </location>
</feature>
<dbReference type="AlphaFoldDB" id="A0A248LGL5"/>
<dbReference type="Pfam" id="PF13520">
    <property type="entry name" value="AA_permease_2"/>
    <property type="match status" value="1"/>
</dbReference>
<feature type="transmembrane region" description="Helical" evidence="9">
    <location>
        <begin position="37"/>
        <end position="58"/>
    </location>
</feature>
<dbReference type="NCBIfam" id="TIGR00905">
    <property type="entry name" value="2A0302"/>
    <property type="match status" value="1"/>
</dbReference>
<feature type="transmembrane region" description="Helical" evidence="9">
    <location>
        <begin position="120"/>
        <end position="142"/>
    </location>
</feature>
<keyword evidence="5 9" id="KW-0812">Transmembrane</keyword>
<feature type="transmembrane region" description="Helical" evidence="9">
    <location>
        <begin position="154"/>
        <end position="179"/>
    </location>
</feature>
<reference evidence="11" key="1">
    <citation type="submission" date="2017-06" db="EMBL/GenBank/DDBJ databases">
        <title>Whole genome sequence of Laribacter hongkongensis LHGZ1.</title>
        <authorList>
            <person name="Chen D."/>
            <person name="Wu H."/>
            <person name="Chen J."/>
        </authorList>
    </citation>
    <scope>NUCLEOTIDE SEQUENCE [LARGE SCALE GENOMIC DNA]</scope>
    <source>
        <strain evidence="11">LHGZ1</strain>
    </source>
</reference>
<dbReference type="EMBL" id="CP022115">
    <property type="protein sequence ID" value="ASJ23651.1"/>
    <property type="molecule type" value="Genomic_DNA"/>
</dbReference>
<feature type="transmembrane region" description="Helical" evidence="9">
    <location>
        <begin position="446"/>
        <end position="467"/>
    </location>
</feature>
<feature type="transmembrane region" description="Helical" evidence="9">
    <location>
        <begin position="360"/>
        <end position="381"/>
    </location>
</feature>
<evidence type="ECO:0000256" key="9">
    <source>
        <dbReference type="SAM" id="Phobius"/>
    </source>
</evidence>
<dbReference type="InterPro" id="IPR002293">
    <property type="entry name" value="AA/rel_permease1"/>
</dbReference>
<dbReference type="PANTHER" id="PTHR42770:SF4">
    <property type="entry name" value="ARGININE_ORNITHINE ANTIPORTER-RELATED"/>
    <property type="match status" value="1"/>
</dbReference>
<sequence length="473" mass="49962">MSGSQQKKLGTVAMTALVVGAVVGSGIFSLPQNMAEGAGAGAILIAWAITFVGMLALTRIFQWLSVNRPDIGDGVYGYARNGFGDYMGFNAAWGYWISVWVGNVGYLVVMFSALGSFQALGFFGSGSTLPALLCGLTVLAVMHGFVLRGVQSAAFLNIVVTIAKIVPLGLFILCVLLAFKVESFRTDFWGSPELGSVGDQVKNTMLYTVWVFLGIECATVYASRARDMATVSRATILGFFITILLLVCVSVLSLGVVPQEQLAQMKNPSAAAVMAMAVGPWGAVLINVGLILSVGGALLAWTLISSEMLYLASRGEHNTAPRCFGKLNANGTPANALWLTNSLIALFLVINHLNDAGYNILIQLASSMALIPYLLCAAFGLKLAIKAEVRNTTLIALTALGTGYGLWLIYAGGLSFLLLSMILYALGLGFYAKARLERGKPVFEGMADRICAGAVVALAACALYLVAHGNFSL</sequence>
<feature type="transmembrane region" description="Helical" evidence="9">
    <location>
        <begin position="278"/>
        <end position="304"/>
    </location>
</feature>
<dbReference type="GO" id="GO:0005886">
    <property type="term" value="C:plasma membrane"/>
    <property type="evidence" value="ECO:0007669"/>
    <property type="project" value="UniProtKB-SubCell"/>
</dbReference>
<evidence type="ECO:0000256" key="2">
    <source>
        <dbReference type="ARBA" id="ARBA00008220"/>
    </source>
</evidence>
<keyword evidence="3" id="KW-0813">Transport</keyword>
<evidence type="ECO:0000313" key="10">
    <source>
        <dbReference type="EMBL" id="ASJ23651.1"/>
    </source>
</evidence>
<organism evidence="10 11">
    <name type="scientific">Laribacter hongkongensis</name>
    <dbReference type="NCBI Taxonomy" id="168471"/>
    <lineage>
        <taxon>Bacteria</taxon>
        <taxon>Pseudomonadati</taxon>
        <taxon>Pseudomonadota</taxon>
        <taxon>Betaproteobacteria</taxon>
        <taxon>Neisseriales</taxon>
        <taxon>Aquaspirillaceae</taxon>
        <taxon>Laribacter</taxon>
    </lineage>
</organism>
<name>A0A248LGL5_9NEIS</name>
<dbReference type="Gene3D" id="1.20.1740.10">
    <property type="entry name" value="Amino acid/polyamine transporter I"/>
    <property type="match status" value="1"/>
</dbReference>
<evidence type="ECO:0000313" key="11">
    <source>
        <dbReference type="Proteomes" id="UP000197424"/>
    </source>
</evidence>
<dbReference type="OrthoDB" id="3185104at2"/>
<dbReference type="PIRSF" id="PIRSF006060">
    <property type="entry name" value="AA_transporter"/>
    <property type="match status" value="1"/>
</dbReference>
<feature type="transmembrane region" description="Helical" evidence="9">
    <location>
        <begin position="204"/>
        <end position="222"/>
    </location>
</feature>
<comment type="subcellular location">
    <subcellularLocation>
        <location evidence="1">Cell membrane</location>
        <topology evidence="1">Multi-pass membrane protein</topology>
    </subcellularLocation>
</comment>
<keyword evidence="8 9" id="KW-0472">Membrane</keyword>
<dbReference type="GO" id="GO:0006865">
    <property type="term" value="P:amino acid transport"/>
    <property type="evidence" value="ECO:0007669"/>
    <property type="project" value="UniProtKB-KW"/>
</dbReference>
<dbReference type="InterPro" id="IPR050367">
    <property type="entry name" value="APC_superfamily"/>
</dbReference>
<evidence type="ECO:0000256" key="5">
    <source>
        <dbReference type="ARBA" id="ARBA00022692"/>
    </source>
</evidence>
<evidence type="ECO:0000256" key="7">
    <source>
        <dbReference type="ARBA" id="ARBA00022989"/>
    </source>
</evidence>
<accession>A0A248LGL5</accession>
<keyword evidence="6" id="KW-0029">Amino-acid transport</keyword>
<protein>
    <submittedName>
        <fullName evidence="10">Amino acid APC transporter</fullName>
    </submittedName>
</protein>
<evidence type="ECO:0000256" key="3">
    <source>
        <dbReference type="ARBA" id="ARBA00022448"/>
    </source>
</evidence>
<proteinExistence type="inferred from homology"/>